<evidence type="ECO:0000259" key="4">
    <source>
        <dbReference type="Pfam" id="PF12076"/>
    </source>
</evidence>
<dbReference type="Pfam" id="PF12076">
    <property type="entry name" value="CER1-like_C"/>
    <property type="match status" value="1"/>
</dbReference>
<proteinExistence type="predicted"/>
<gene>
    <name evidence="5" type="primary">CER3</name>
    <name evidence="5" type="ORF">AK812_SmicGene29864</name>
</gene>
<organism evidence="5 6">
    <name type="scientific">Symbiodinium microadriaticum</name>
    <name type="common">Dinoflagellate</name>
    <name type="synonym">Zooxanthella microadriatica</name>
    <dbReference type="NCBI Taxonomy" id="2951"/>
    <lineage>
        <taxon>Eukaryota</taxon>
        <taxon>Sar</taxon>
        <taxon>Alveolata</taxon>
        <taxon>Dinophyceae</taxon>
        <taxon>Suessiales</taxon>
        <taxon>Symbiodiniaceae</taxon>
        <taxon>Symbiodinium</taxon>
    </lineage>
</organism>
<protein>
    <submittedName>
        <fullName evidence="5">Protein ECERIFERUM 3</fullName>
    </submittedName>
</protein>
<dbReference type="InterPro" id="IPR036291">
    <property type="entry name" value="NAD(P)-bd_dom_sf"/>
</dbReference>
<dbReference type="InterPro" id="IPR050982">
    <property type="entry name" value="Auxin_biosynth/cation_transpt"/>
</dbReference>
<dbReference type="EMBL" id="LSRX01000796">
    <property type="protein sequence ID" value="OLP88741.1"/>
    <property type="molecule type" value="Genomic_DNA"/>
</dbReference>
<dbReference type="PANTHER" id="PTHR43539">
    <property type="entry name" value="FLAVIN-BINDING MONOOXYGENASE-LIKE PROTEIN (AFU_ORTHOLOGUE AFUA_4G09220)"/>
    <property type="match status" value="1"/>
</dbReference>
<feature type="compositionally biased region" description="Basic residues" evidence="3">
    <location>
        <begin position="194"/>
        <end position="209"/>
    </location>
</feature>
<dbReference type="OrthoDB" id="66881at2759"/>
<dbReference type="GO" id="GO:0004497">
    <property type="term" value="F:monooxygenase activity"/>
    <property type="evidence" value="ECO:0007669"/>
    <property type="project" value="TreeGrafter"/>
</dbReference>
<name>A0A1Q9D0Q4_SYMMI</name>
<comment type="subcellular location">
    <subcellularLocation>
        <location evidence="1">Membrane</location>
        <topology evidence="1">Multi-pass membrane protein</topology>
    </subcellularLocation>
</comment>
<evidence type="ECO:0000313" key="6">
    <source>
        <dbReference type="Proteomes" id="UP000186817"/>
    </source>
</evidence>
<feature type="region of interest" description="Disordered" evidence="3">
    <location>
        <begin position="180"/>
        <end position="209"/>
    </location>
</feature>
<dbReference type="PRINTS" id="PR00419">
    <property type="entry name" value="ADXRDTASE"/>
</dbReference>
<feature type="region of interest" description="Disordered" evidence="3">
    <location>
        <begin position="1264"/>
        <end position="1285"/>
    </location>
</feature>
<reference evidence="5 6" key="1">
    <citation type="submission" date="2016-02" db="EMBL/GenBank/DDBJ databases">
        <title>Genome analysis of coral dinoflagellate symbionts highlights evolutionary adaptations to a symbiotic lifestyle.</title>
        <authorList>
            <person name="Aranda M."/>
            <person name="Li Y."/>
            <person name="Liew Y.J."/>
            <person name="Baumgarten S."/>
            <person name="Simakov O."/>
            <person name="Wilson M."/>
            <person name="Piel J."/>
            <person name="Ashoor H."/>
            <person name="Bougouffa S."/>
            <person name="Bajic V.B."/>
            <person name="Ryu T."/>
            <person name="Ravasi T."/>
            <person name="Bayer T."/>
            <person name="Micklem G."/>
            <person name="Kim H."/>
            <person name="Bhak J."/>
            <person name="Lajeunesse T.C."/>
            <person name="Voolstra C.R."/>
        </authorList>
    </citation>
    <scope>NUCLEOTIDE SEQUENCE [LARGE SCALE GENOMIC DNA]</scope>
    <source>
        <strain evidence="5 6">CCMP2467</strain>
    </source>
</reference>
<feature type="compositionally biased region" description="Basic residues" evidence="3">
    <location>
        <begin position="283"/>
        <end position="298"/>
    </location>
</feature>
<dbReference type="SUPFAM" id="SSF51905">
    <property type="entry name" value="FAD/NAD(P)-binding domain"/>
    <property type="match status" value="1"/>
</dbReference>
<feature type="domain" description="Very-long-chain aldehyde decarbonylase CER1-like C-terminal" evidence="4">
    <location>
        <begin position="683"/>
        <end position="856"/>
    </location>
</feature>
<dbReference type="GO" id="GO:0016020">
    <property type="term" value="C:membrane"/>
    <property type="evidence" value="ECO:0007669"/>
    <property type="project" value="UniProtKB-SubCell"/>
</dbReference>
<evidence type="ECO:0000313" key="5">
    <source>
        <dbReference type="EMBL" id="OLP88741.1"/>
    </source>
</evidence>
<dbReference type="GO" id="GO:0050660">
    <property type="term" value="F:flavin adenine dinucleotide binding"/>
    <property type="evidence" value="ECO:0007669"/>
    <property type="project" value="TreeGrafter"/>
</dbReference>
<evidence type="ECO:0000256" key="3">
    <source>
        <dbReference type="SAM" id="MobiDB-lite"/>
    </source>
</evidence>
<keyword evidence="2" id="KW-0560">Oxidoreductase</keyword>
<dbReference type="SUPFAM" id="SSF51735">
    <property type="entry name" value="NAD(P)-binding Rossmann-fold domains"/>
    <property type="match status" value="1"/>
</dbReference>
<dbReference type="InterPro" id="IPR036188">
    <property type="entry name" value="FAD/NAD-bd_sf"/>
</dbReference>
<accession>A0A1Q9D0Q4</accession>
<keyword evidence="6" id="KW-1185">Reference proteome</keyword>
<feature type="region of interest" description="Disordered" evidence="3">
    <location>
        <begin position="276"/>
        <end position="311"/>
    </location>
</feature>
<dbReference type="Pfam" id="PF13738">
    <property type="entry name" value="Pyr_redox_3"/>
    <property type="match status" value="1"/>
</dbReference>
<evidence type="ECO:0000256" key="1">
    <source>
        <dbReference type="ARBA" id="ARBA00004141"/>
    </source>
</evidence>
<evidence type="ECO:0000256" key="2">
    <source>
        <dbReference type="ARBA" id="ARBA00023002"/>
    </source>
</evidence>
<dbReference type="InterPro" id="IPR021940">
    <property type="entry name" value="CER1-like_C"/>
</dbReference>
<dbReference type="PANTHER" id="PTHR43539:SF78">
    <property type="entry name" value="FLAVIN-CONTAINING MONOOXYGENASE"/>
    <property type="match status" value="1"/>
</dbReference>
<dbReference type="Gene3D" id="3.40.50.720">
    <property type="entry name" value="NAD(P)-binding Rossmann-like Domain"/>
    <property type="match status" value="1"/>
</dbReference>
<comment type="caution">
    <text evidence="5">The sequence shown here is derived from an EMBL/GenBank/DDBJ whole genome shotgun (WGS) entry which is preliminary data.</text>
</comment>
<dbReference type="Proteomes" id="UP000186817">
    <property type="component" value="Unassembled WGS sequence"/>
</dbReference>
<dbReference type="Gene3D" id="3.50.50.60">
    <property type="entry name" value="FAD/NAD(P)-binding domain"/>
    <property type="match status" value="1"/>
</dbReference>
<sequence>MPVSQFSVDGLRRDVDRLNQPLRIVLLGFVVLKELFSNLKAEHKLADFPKQAAPAILTALKENLPAEVWCAPQLSGPADQIRTELQQSLVPALGEQGAESLAKVIMGTRPPALQLEEHLTSDCIIGLYPQEDEATGNFLMRLKPGLGLTASHLLCSVAGPALREIQGNKLRVFIDRSIRGLPKGKGKGQGPGRGKGKNKGQKGGRGRLGIRHPECLTADNCLGIYRQGEGASNFLMRLRPGSSGLQASRILTEVVGPYLREMEECRMRIFLDRSIRGQGKGQAKGKGRGKGKAGKGKQKGGERLAQNTEDTTWELQANNTAIGEATLWLDEEAPGRRHRSELQESLVPALAEPGPALMEVPEVNMRIFVDRSIRGLPKGAKAKARARAKRRTHFRALDDPFLGNGPLCATGPGGKRRLDYGFGCLDLAPVALDQHPGLGDHFFATSYESCSASKGAAARQAVAPYSVAKASFFSTIEPTTTDSRTGWSDRKRLGSSDTLTHVMIVRDMMTRSGSSLEAGRLLPLHALFLVWVAHAALNQATQKSTATLMYLLGPPLSLVIPVLWPLLRNGQGFEIAEDVSYAGVHMQNWVLACFGYQYLLWPFRSFVAARIAQSVSMAERKGAKVLCLGALNKAEWMNNGGLSLLRGLHGGARLVHGNTLTAAAVVEAARSLFGAPASVRAPIFVTGASSKVGAAVVLRLLQLGYPVLAHSSDPERLRRLGARARQLAEPGGTLQVTTGLAKGVDTAYWVIGKHDPRVAQYLPRGSRAVVFSVPNPLEESRRKDVVWAPGGILQLDTARLAKPRQFSNLLAENEIYACHAAGIVTAAHADWTDELGEVCVDAMSLQWEAALQMGFSLPPLPRAAGNLPGSPGQRGRRKADVAVIGAGPSGLATAAALVEKGVDVVVLERQSEIQGSWQEHFEGLSITTRAGSCGLPGWPVKLVTGSDELAANDYVQYLRAYSARFGLDIRCGVEVTDIEDQSGQWCIFTAEADGAQGKWFATELIIATGKSVAPSLPAIWSSEPVQHHPAVVHSSQVRGPELQKAVAAAGQGELLVVGFGNSAADLCSKILAQVPGGTVHVSLRRVPPIMRRQWGPLRLEWFARLFSYACDKNGDRLAQLMMHLIEGDIQHLFPADLPRWKARQERHIPTIDRDGSLVRQLREGSILLHRGIEDLEATDFKKLGIRFRGDDQRRDFSTVVLCTGYRTSLECQGGLSRDAVRARAFFVGLGPEQRDLLPLQGIGREAQKVAAQVSDMLRLRMHQSERDWGREASESSPERTKDKDL</sequence>